<reference evidence="1" key="2">
    <citation type="submission" date="2020-11" db="EMBL/GenBank/DDBJ databases">
        <authorList>
            <person name="McCartney M.A."/>
            <person name="Auch B."/>
            <person name="Kono T."/>
            <person name="Mallez S."/>
            <person name="Becker A."/>
            <person name="Gohl D.M."/>
            <person name="Silverstein K.A.T."/>
            <person name="Koren S."/>
            <person name="Bechman K.B."/>
            <person name="Herman A."/>
            <person name="Abrahante J.E."/>
            <person name="Garbe J."/>
        </authorList>
    </citation>
    <scope>NUCLEOTIDE SEQUENCE</scope>
    <source>
        <strain evidence="1">Duluth1</strain>
        <tissue evidence="1">Whole animal</tissue>
    </source>
</reference>
<accession>A0A9D4DCR5</accession>
<evidence type="ECO:0000313" key="2">
    <source>
        <dbReference type="Proteomes" id="UP000828390"/>
    </source>
</evidence>
<comment type="caution">
    <text evidence="1">The sequence shown here is derived from an EMBL/GenBank/DDBJ whole genome shotgun (WGS) entry which is preliminary data.</text>
</comment>
<dbReference type="AlphaFoldDB" id="A0A9D4DCR5"/>
<gene>
    <name evidence="1" type="ORF">DPMN_180859</name>
</gene>
<evidence type="ECO:0000313" key="1">
    <source>
        <dbReference type="EMBL" id="KAH3746451.1"/>
    </source>
</evidence>
<sequence>MRLLKEQAERRVKEPLEVWTPRASESQSWRSCRARVSLEPAGSKGPTSINLH</sequence>
<keyword evidence="2" id="KW-1185">Reference proteome</keyword>
<organism evidence="1 2">
    <name type="scientific">Dreissena polymorpha</name>
    <name type="common">Zebra mussel</name>
    <name type="synonym">Mytilus polymorpha</name>
    <dbReference type="NCBI Taxonomy" id="45954"/>
    <lineage>
        <taxon>Eukaryota</taxon>
        <taxon>Metazoa</taxon>
        <taxon>Spiralia</taxon>
        <taxon>Lophotrochozoa</taxon>
        <taxon>Mollusca</taxon>
        <taxon>Bivalvia</taxon>
        <taxon>Autobranchia</taxon>
        <taxon>Heteroconchia</taxon>
        <taxon>Euheterodonta</taxon>
        <taxon>Imparidentia</taxon>
        <taxon>Neoheterodontei</taxon>
        <taxon>Myida</taxon>
        <taxon>Dreissenoidea</taxon>
        <taxon>Dreissenidae</taxon>
        <taxon>Dreissena</taxon>
    </lineage>
</organism>
<dbReference type="EMBL" id="JAIWYP010000010">
    <property type="protein sequence ID" value="KAH3746451.1"/>
    <property type="molecule type" value="Genomic_DNA"/>
</dbReference>
<reference evidence="1" key="1">
    <citation type="journal article" date="2019" name="bioRxiv">
        <title>The Genome of the Zebra Mussel, Dreissena polymorpha: A Resource for Invasive Species Research.</title>
        <authorList>
            <person name="McCartney M.A."/>
            <person name="Auch B."/>
            <person name="Kono T."/>
            <person name="Mallez S."/>
            <person name="Zhang Y."/>
            <person name="Obille A."/>
            <person name="Becker A."/>
            <person name="Abrahante J.E."/>
            <person name="Garbe J."/>
            <person name="Badalamenti J.P."/>
            <person name="Herman A."/>
            <person name="Mangelson H."/>
            <person name="Liachko I."/>
            <person name="Sullivan S."/>
            <person name="Sone E.D."/>
            <person name="Koren S."/>
            <person name="Silverstein K.A.T."/>
            <person name="Beckman K.B."/>
            <person name="Gohl D.M."/>
        </authorList>
    </citation>
    <scope>NUCLEOTIDE SEQUENCE</scope>
    <source>
        <strain evidence="1">Duluth1</strain>
        <tissue evidence="1">Whole animal</tissue>
    </source>
</reference>
<dbReference type="Proteomes" id="UP000828390">
    <property type="component" value="Unassembled WGS sequence"/>
</dbReference>
<name>A0A9D4DCR5_DREPO</name>
<protein>
    <submittedName>
        <fullName evidence="1">Uncharacterized protein</fullName>
    </submittedName>
</protein>
<proteinExistence type="predicted"/>